<dbReference type="AlphaFoldDB" id="A0AAU7XDD9"/>
<feature type="domain" description="FAD-binding PCMH-type" evidence="3">
    <location>
        <begin position="4"/>
        <end position="233"/>
    </location>
</feature>
<dbReference type="InterPro" id="IPR016166">
    <property type="entry name" value="FAD-bd_PCMH"/>
</dbReference>
<accession>A0AAU7XDD9</accession>
<name>A0AAU7XDD9_9HYPH</name>
<dbReference type="PROSITE" id="PS51387">
    <property type="entry name" value="FAD_PCMH"/>
    <property type="match status" value="1"/>
</dbReference>
<evidence type="ECO:0000313" key="4">
    <source>
        <dbReference type="EMBL" id="XBY45762.1"/>
    </source>
</evidence>
<keyword evidence="2" id="KW-0274">FAD</keyword>
<dbReference type="InterPro" id="IPR051312">
    <property type="entry name" value="Diverse_Substr_Oxidored"/>
</dbReference>
<dbReference type="Pfam" id="PF03450">
    <property type="entry name" value="CO_deh_flav_C"/>
    <property type="match status" value="1"/>
</dbReference>
<dbReference type="InterPro" id="IPR036318">
    <property type="entry name" value="FAD-bd_PCMH-like_sf"/>
</dbReference>
<protein>
    <submittedName>
        <fullName evidence="4">Xanthine dehydrogenase family protein subunit M</fullName>
    </submittedName>
</protein>
<proteinExistence type="predicted"/>
<dbReference type="GO" id="GO:0071949">
    <property type="term" value="F:FAD binding"/>
    <property type="evidence" value="ECO:0007669"/>
    <property type="project" value="InterPro"/>
</dbReference>
<dbReference type="Gene3D" id="3.30.43.10">
    <property type="entry name" value="Uridine Diphospho-n-acetylenolpyruvylglucosamine Reductase, domain 2"/>
    <property type="match status" value="1"/>
</dbReference>
<evidence type="ECO:0000259" key="3">
    <source>
        <dbReference type="PROSITE" id="PS51387"/>
    </source>
</evidence>
<dbReference type="SMART" id="SM01092">
    <property type="entry name" value="CO_deh_flav_C"/>
    <property type="match status" value="1"/>
</dbReference>
<dbReference type="EMBL" id="CP158568">
    <property type="protein sequence ID" value="XBY45762.1"/>
    <property type="molecule type" value="Genomic_DNA"/>
</dbReference>
<evidence type="ECO:0000256" key="2">
    <source>
        <dbReference type="ARBA" id="ARBA00022827"/>
    </source>
</evidence>
<gene>
    <name evidence="4" type="ORF">ABS361_05715</name>
</gene>
<dbReference type="PANTHER" id="PTHR42659">
    <property type="entry name" value="XANTHINE DEHYDROGENASE SUBUNIT C-RELATED"/>
    <property type="match status" value="1"/>
</dbReference>
<keyword evidence="1" id="KW-0285">Flavoprotein</keyword>
<dbReference type="InterPro" id="IPR016167">
    <property type="entry name" value="FAD-bd_PCMH_sub1"/>
</dbReference>
<dbReference type="SUPFAM" id="SSF56176">
    <property type="entry name" value="FAD-binding/transporter-associated domain-like"/>
    <property type="match status" value="1"/>
</dbReference>
<dbReference type="Pfam" id="PF00941">
    <property type="entry name" value="FAD_binding_5"/>
    <property type="match status" value="1"/>
</dbReference>
<dbReference type="InterPro" id="IPR016169">
    <property type="entry name" value="FAD-bd_PCMH_sub2"/>
</dbReference>
<dbReference type="InterPro" id="IPR036683">
    <property type="entry name" value="CO_DH_flav_C_dom_sf"/>
</dbReference>
<dbReference type="Gene3D" id="3.30.465.10">
    <property type="match status" value="2"/>
</dbReference>
<sequence length="340" mass="36635">MERFDYTRAESVETASRNAAMSADAGASPVMAATQYIAGGTNMTDYMKLGVMRPTRLVDLNPLALQGMARIEAGPHGLRLGALVRMAEAQDHAAIRRDYPVIAQSLMLAASQQIRNMASLGGNVLQRTRCEYFRETSWPCNKRDPGSGCAAMDGVNRQHAVLGTSDACIATYHGDFAQALIALDAAVDVTGPAGRRTLPFAALHRQPGDSPHVETVLAPGDVITAITVPAGSWTRRSRYVKVRDRDSYAFALASAAVALDLDGDTVRHARIGLGGVATVPWRAREAESALEGRRLDEAVAREAARIAFAGARAREHNAYKIPLGQRTLVRALLETRDMEI</sequence>
<dbReference type="RefSeq" id="WP_407050858.1">
    <property type="nucleotide sequence ID" value="NZ_CP158568.1"/>
</dbReference>
<dbReference type="InterPro" id="IPR005107">
    <property type="entry name" value="CO_DH_flav_C"/>
</dbReference>
<organism evidence="4">
    <name type="scientific">Methyloraptor flagellatus</name>
    <dbReference type="NCBI Taxonomy" id="3162530"/>
    <lineage>
        <taxon>Bacteria</taxon>
        <taxon>Pseudomonadati</taxon>
        <taxon>Pseudomonadota</taxon>
        <taxon>Alphaproteobacteria</taxon>
        <taxon>Hyphomicrobiales</taxon>
        <taxon>Ancalomicrobiaceae</taxon>
        <taxon>Methyloraptor</taxon>
    </lineage>
</organism>
<dbReference type="GO" id="GO:0016491">
    <property type="term" value="F:oxidoreductase activity"/>
    <property type="evidence" value="ECO:0007669"/>
    <property type="project" value="InterPro"/>
</dbReference>
<dbReference type="InterPro" id="IPR002346">
    <property type="entry name" value="Mopterin_DH_FAD-bd"/>
</dbReference>
<dbReference type="KEGG" id="mflg:ABS361_05715"/>
<reference evidence="4" key="1">
    <citation type="submission" date="2024-06" db="EMBL/GenBank/DDBJ databases">
        <title>Methylostella associata gen. nov., sp. nov., a novel Ancalomicrobiaceae-affiliated facultatively methylotrophic bacteria that feed on methanotrophs of the genus Methylococcus.</title>
        <authorList>
            <person name="Saltykova V."/>
            <person name="Danilova O.V."/>
            <person name="Oshkin I.Y."/>
            <person name="Belova S.E."/>
            <person name="Pimenov N.V."/>
            <person name="Dedysh S.N."/>
        </authorList>
    </citation>
    <scope>NUCLEOTIDE SEQUENCE</scope>
    <source>
        <strain evidence="4">S20</strain>
    </source>
</reference>
<dbReference type="PANTHER" id="PTHR42659:SF1">
    <property type="entry name" value="OXIDOREDUCTASE"/>
    <property type="match status" value="1"/>
</dbReference>
<dbReference type="Gene3D" id="3.30.390.50">
    <property type="entry name" value="CO dehydrogenase flavoprotein, C-terminal domain"/>
    <property type="match status" value="1"/>
</dbReference>
<evidence type="ECO:0000256" key="1">
    <source>
        <dbReference type="ARBA" id="ARBA00022630"/>
    </source>
</evidence>
<dbReference type="SUPFAM" id="SSF55447">
    <property type="entry name" value="CO dehydrogenase flavoprotein C-terminal domain-like"/>
    <property type="match status" value="1"/>
</dbReference>